<organism evidence="1 2">
    <name type="scientific">Rhodopirellula europaea SH398</name>
    <dbReference type="NCBI Taxonomy" id="1263868"/>
    <lineage>
        <taxon>Bacteria</taxon>
        <taxon>Pseudomonadati</taxon>
        <taxon>Planctomycetota</taxon>
        <taxon>Planctomycetia</taxon>
        <taxon>Pirellulales</taxon>
        <taxon>Pirellulaceae</taxon>
        <taxon>Rhodopirellula</taxon>
    </lineage>
</organism>
<accession>M5RXQ0</accession>
<dbReference type="EMBL" id="ANOF01000169">
    <property type="protein sequence ID" value="EMI24133.1"/>
    <property type="molecule type" value="Genomic_DNA"/>
</dbReference>
<protein>
    <submittedName>
        <fullName evidence="1">Uncharacterized protein</fullName>
    </submittedName>
</protein>
<reference evidence="1 2" key="1">
    <citation type="journal article" date="2013" name="Mar. Genomics">
        <title>Expression of sulfatases in Rhodopirellula baltica and the diversity of sulfatases in the genus Rhodopirellula.</title>
        <authorList>
            <person name="Wegner C.E."/>
            <person name="Richter-Heitmann T."/>
            <person name="Klindworth A."/>
            <person name="Klockow C."/>
            <person name="Richter M."/>
            <person name="Achstetter T."/>
            <person name="Glockner F.O."/>
            <person name="Harder J."/>
        </authorList>
    </citation>
    <scope>NUCLEOTIDE SEQUENCE [LARGE SCALE GENOMIC DNA]</scope>
    <source>
        <strain evidence="1 2">SH398</strain>
    </source>
</reference>
<evidence type="ECO:0000313" key="2">
    <source>
        <dbReference type="Proteomes" id="UP000011996"/>
    </source>
</evidence>
<dbReference type="AlphaFoldDB" id="M5RXQ0"/>
<name>M5RXQ0_9BACT</name>
<sequence length="96" mass="10567">MSFRPCQQTAFIYPVPFRCDCPAESKLTSTEVPSDGRTLCKLCKYLKACCVSAGCMTGIATPAPMIRISPHQHCRIAKRFKKKPATTESNRGGRAN</sequence>
<gene>
    <name evidence="1" type="ORF">RESH_05254</name>
</gene>
<proteinExistence type="predicted"/>
<comment type="caution">
    <text evidence="1">The sequence shown here is derived from an EMBL/GenBank/DDBJ whole genome shotgun (WGS) entry which is preliminary data.</text>
</comment>
<evidence type="ECO:0000313" key="1">
    <source>
        <dbReference type="EMBL" id="EMI24133.1"/>
    </source>
</evidence>
<dbReference type="Proteomes" id="UP000011996">
    <property type="component" value="Unassembled WGS sequence"/>
</dbReference>